<dbReference type="AlphaFoldDB" id="A0A645H2F1"/>
<evidence type="ECO:0000256" key="1">
    <source>
        <dbReference type="SAM" id="MobiDB-lite"/>
    </source>
</evidence>
<proteinExistence type="predicted"/>
<name>A0A645H2F1_9ZZZZ</name>
<sequence length="177" mass="18736">MDLVAEALLLVCQKKVRDLIQDIERALEAQGFHPLSADPVVDGEGAPDEPDAEPVRTAPAVGVSDHHVDPVFLRKGLDSVKVAVVGGVEPACKHFPGAFFHFGQKGTLQFGTDRARGGDDGDDAVFAAEADHGVNEIGLAENRRASLAAEFMGIHHGVQITAPLLDEEWGHFSAQGG</sequence>
<feature type="region of interest" description="Disordered" evidence="1">
    <location>
        <begin position="36"/>
        <end position="56"/>
    </location>
</feature>
<reference evidence="2" key="1">
    <citation type="submission" date="2019-08" db="EMBL/GenBank/DDBJ databases">
        <authorList>
            <person name="Kucharzyk K."/>
            <person name="Murdoch R.W."/>
            <person name="Higgins S."/>
            <person name="Loffler F."/>
        </authorList>
    </citation>
    <scope>NUCLEOTIDE SEQUENCE</scope>
</reference>
<organism evidence="2">
    <name type="scientific">bioreactor metagenome</name>
    <dbReference type="NCBI Taxonomy" id="1076179"/>
    <lineage>
        <taxon>unclassified sequences</taxon>
        <taxon>metagenomes</taxon>
        <taxon>ecological metagenomes</taxon>
    </lineage>
</organism>
<dbReference type="EMBL" id="VSSQ01080988">
    <property type="protein sequence ID" value="MPN30023.1"/>
    <property type="molecule type" value="Genomic_DNA"/>
</dbReference>
<accession>A0A645H2F1</accession>
<gene>
    <name evidence="2" type="ORF">SDC9_177480</name>
</gene>
<evidence type="ECO:0000313" key="2">
    <source>
        <dbReference type="EMBL" id="MPN30023.1"/>
    </source>
</evidence>
<protein>
    <submittedName>
        <fullName evidence="2">Uncharacterized protein</fullName>
    </submittedName>
</protein>
<comment type="caution">
    <text evidence="2">The sequence shown here is derived from an EMBL/GenBank/DDBJ whole genome shotgun (WGS) entry which is preliminary data.</text>
</comment>